<dbReference type="InterPro" id="IPR050109">
    <property type="entry name" value="HTH-type_TetR-like_transc_reg"/>
</dbReference>
<keyword evidence="3" id="KW-0804">Transcription</keyword>
<dbReference type="Pfam" id="PF00440">
    <property type="entry name" value="TetR_N"/>
    <property type="match status" value="1"/>
</dbReference>
<dbReference type="PANTHER" id="PTHR30055:SF234">
    <property type="entry name" value="HTH-TYPE TRANSCRIPTIONAL REGULATOR BETI"/>
    <property type="match status" value="1"/>
</dbReference>
<dbReference type="PANTHER" id="PTHR30055">
    <property type="entry name" value="HTH-TYPE TRANSCRIPTIONAL REGULATOR RUTR"/>
    <property type="match status" value="1"/>
</dbReference>
<name>A0A1G8JHU6_9BURK</name>
<dbReference type="InterPro" id="IPR009057">
    <property type="entry name" value="Homeodomain-like_sf"/>
</dbReference>
<dbReference type="RefSeq" id="WP_090692072.1">
    <property type="nucleotide sequence ID" value="NZ_CADERL010000011.1"/>
</dbReference>
<dbReference type="Gene3D" id="1.10.357.10">
    <property type="entry name" value="Tetracycline Repressor, domain 2"/>
    <property type="match status" value="1"/>
</dbReference>
<accession>A0A1G8JHU6</accession>
<dbReference type="InterPro" id="IPR001647">
    <property type="entry name" value="HTH_TetR"/>
</dbReference>
<dbReference type="OrthoDB" id="9816320at2"/>
<evidence type="ECO:0000256" key="5">
    <source>
        <dbReference type="SAM" id="MobiDB-lite"/>
    </source>
</evidence>
<dbReference type="EMBL" id="FNCJ01000020">
    <property type="protein sequence ID" value="SDI30702.1"/>
    <property type="molecule type" value="Genomic_DNA"/>
</dbReference>
<dbReference type="GO" id="GO:0000976">
    <property type="term" value="F:transcription cis-regulatory region binding"/>
    <property type="evidence" value="ECO:0007669"/>
    <property type="project" value="TreeGrafter"/>
</dbReference>
<dbReference type="AlphaFoldDB" id="A0A1G8JHU6"/>
<proteinExistence type="predicted"/>
<evidence type="ECO:0000256" key="2">
    <source>
        <dbReference type="ARBA" id="ARBA00023125"/>
    </source>
</evidence>
<dbReference type="InterPro" id="IPR041669">
    <property type="entry name" value="TetR_C_15"/>
</dbReference>
<dbReference type="PROSITE" id="PS50977">
    <property type="entry name" value="HTH_TETR_2"/>
    <property type="match status" value="1"/>
</dbReference>
<evidence type="ECO:0000313" key="7">
    <source>
        <dbReference type="EMBL" id="SDI30702.1"/>
    </source>
</evidence>
<gene>
    <name evidence="7" type="ORF">SAMN05216466_120107</name>
</gene>
<evidence type="ECO:0000256" key="4">
    <source>
        <dbReference type="PROSITE-ProRule" id="PRU00335"/>
    </source>
</evidence>
<dbReference type="PRINTS" id="PR00455">
    <property type="entry name" value="HTHTETR"/>
</dbReference>
<keyword evidence="2 4" id="KW-0238">DNA-binding</keyword>
<evidence type="ECO:0000256" key="3">
    <source>
        <dbReference type="ARBA" id="ARBA00023163"/>
    </source>
</evidence>
<feature type="DNA-binding region" description="H-T-H motif" evidence="4">
    <location>
        <begin position="45"/>
        <end position="64"/>
    </location>
</feature>
<reference evidence="7 8" key="1">
    <citation type="submission" date="2016-10" db="EMBL/GenBank/DDBJ databases">
        <authorList>
            <person name="de Groot N.N."/>
        </authorList>
    </citation>
    <scope>NUCLEOTIDE SEQUENCE [LARGE SCALE GENOMIC DNA]</scope>
    <source>
        <strain evidence="7 8">LMG 2247</strain>
    </source>
</reference>
<dbReference type="SUPFAM" id="SSF46689">
    <property type="entry name" value="Homeodomain-like"/>
    <property type="match status" value="1"/>
</dbReference>
<dbReference type="Pfam" id="PF17918">
    <property type="entry name" value="TetR_C_15"/>
    <property type="match status" value="1"/>
</dbReference>
<dbReference type="GO" id="GO:0003700">
    <property type="term" value="F:DNA-binding transcription factor activity"/>
    <property type="evidence" value="ECO:0007669"/>
    <property type="project" value="TreeGrafter"/>
</dbReference>
<organism evidence="7 8">
    <name type="scientific">Paraburkholderia phenazinium</name>
    <dbReference type="NCBI Taxonomy" id="60549"/>
    <lineage>
        <taxon>Bacteria</taxon>
        <taxon>Pseudomonadati</taxon>
        <taxon>Pseudomonadota</taxon>
        <taxon>Betaproteobacteria</taxon>
        <taxon>Burkholderiales</taxon>
        <taxon>Burkholderiaceae</taxon>
        <taxon>Paraburkholderia</taxon>
    </lineage>
</organism>
<dbReference type="Proteomes" id="UP000199706">
    <property type="component" value="Unassembled WGS sequence"/>
</dbReference>
<protein>
    <submittedName>
        <fullName evidence="7">DNA-binding transcriptional regulator, AcrR family</fullName>
    </submittedName>
</protein>
<feature type="domain" description="HTH tetR-type" evidence="6">
    <location>
        <begin position="22"/>
        <end position="82"/>
    </location>
</feature>
<evidence type="ECO:0000313" key="8">
    <source>
        <dbReference type="Proteomes" id="UP000199706"/>
    </source>
</evidence>
<sequence>MSTRVSDPEAAMRKRPRQARSRATVETIVEAGTRVLDSQGWSGFTTNEVAEVAGISIGSLYQYFPNKLALVDAIRRRHFDDVLTVLRRACESRRGARDLVAEFVGNMIGVHSKYPALHRTLRDLPNPDGTRSTFEAFQEEYLHLYGALVAVFQGNRDGKVNETIVQILSSAVEGVIHNAARREVLTQPKIKRELIKLMCCYLDVPS</sequence>
<feature type="region of interest" description="Disordered" evidence="5">
    <location>
        <begin position="1"/>
        <end position="22"/>
    </location>
</feature>
<keyword evidence="1" id="KW-0805">Transcription regulation</keyword>
<evidence type="ECO:0000256" key="1">
    <source>
        <dbReference type="ARBA" id="ARBA00023015"/>
    </source>
</evidence>
<evidence type="ECO:0000259" key="6">
    <source>
        <dbReference type="PROSITE" id="PS50977"/>
    </source>
</evidence>
<feature type="compositionally biased region" description="Basic and acidic residues" evidence="5">
    <location>
        <begin position="1"/>
        <end position="12"/>
    </location>
</feature>